<dbReference type="GO" id="GO:0003700">
    <property type="term" value="F:DNA-binding transcription factor activity"/>
    <property type="evidence" value="ECO:0007669"/>
    <property type="project" value="TreeGrafter"/>
</dbReference>
<protein>
    <submittedName>
        <fullName evidence="6">Transcriptional regulator, LacI family</fullName>
    </submittedName>
</protein>
<dbReference type="InterPro" id="IPR046335">
    <property type="entry name" value="LacI/GalR-like_sensor"/>
</dbReference>
<dbReference type="OrthoDB" id="2854648at2"/>
<gene>
    <name evidence="6" type="ORF">SAMN04489718_3988</name>
</gene>
<accession>A0A1H1GZ54</accession>
<evidence type="ECO:0000256" key="1">
    <source>
        <dbReference type="ARBA" id="ARBA00023015"/>
    </source>
</evidence>
<feature type="region of interest" description="Disordered" evidence="4">
    <location>
        <begin position="325"/>
        <end position="345"/>
    </location>
</feature>
<dbReference type="CDD" id="cd06278">
    <property type="entry name" value="PBP1_LacI-like"/>
    <property type="match status" value="1"/>
</dbReference>
<evidence type="ECO:0000313" key="7">
    <source>
        <dbReference type="Proteomes" id="UP000199301"/>
    </source>
</evidence>
<dbReference type="Gene3D" id="3.40.50.2300">
    <property type="match status" value="2"/>
</dbReference>
<sequence length="345" mass="37561">MVTSRDIAQRAGVSQATVSRVLQGNSRVAPDTRERVLAAMRATDYRPHAAARAMKTRRSQTIGVVIADITNPFYPELLEAVSHALDQSGQRMILWNSAGPGEYSALQAIREGSVDGLLFTTVTEGAAPLTEALVHEEPVVLLHRGLEEAQCDQVVSDNVAGGSIVADYLVRAGHEHIGYLQGPELPSTAVHRERGFRRRLHQLGMDLRPELVGRAGFQHDTARTLIRSMLHEPVPPTAVFCANDLAAFGAIDGARSLGVHVPEDLWVVGYDDIAMAAWDSFNLTSVRQPIADLAHTAVQLLLERITDPDLPVRHELFTNSLTVRGSTAHTPLDPPAEQRDSHADD</sequence>
<keyword evidence="1" id="KW-0805">Transcription regulation</keyword>
<dbReference type="Gene3D" id="1.10.260.40">
    <property type="entry name" value="lambda repressor-like DNA-binding domains"/>
    <property type="match status" value="1"/>
</dbReference>
<evidence type="ECO:0000256" key="3">
    <source>
        <dbReference type="ARBA" id="ARBA00023163"/>
    </source>
</evidence>
<evidence type="ECO:0000256" key="4">
    <source>
        <dbReference type="SAM" id="MobiDB-lite"/>
    </source>
</evidence>
<proteinExistence type="predicted"/>
<dbReference type="SMART" id="SM00354">
    <property type="entry name" value="HTH_LACI"/>
    <property type="match status" value="1"/>
</dbReference>
<dbReference type="STRING" id="995062.SAMN04489718_3988"/>
<dbReference type="PANTHER" id="PTHR30146:SF109">
    <property type="entry name" value="HTH-TYPE TRANSCRIPTIONAL REGULATOR GALS"/>
    <property type="match status" value="1"/>
</dbReference>
<dbReference type="SUPFAM" id="SSF47413">
    <property type="entry name" value="lambda repressor-like DNA-binding domains"/>
    <property type="match status" value="1"/>
</dbReference>
<dbReference type="InterPro" id="IPR000843">
    <property type="entry name" value="HTH_LacI"/>
</dbReference>
<reference evidence="7" key="1">
    <citation type="submission" date="2016-10" db="EMBL/GenBank/DDBJ databases">
        <authorList>
            <person name="Varghese N."/>
            <person name="Submissions S."/>
        </authorList>
    </citation>
    <scope>NUCLEOTIDE SEQUENCE [LARGE SCALE GENOMIC DNA]</scope>
    <source>
        <strain evidence="7">DSM 45459</strain>
    </source>
</reference>
<keyword evidence="7" id="KW-1185">Reference proteome</keyword>
<dbReference type="PROSITE" id="PS50932">
    <property type="entry name" value="HTH_LACI_2"/>
    <property type="match status" value="1"/>
</dbReference>
<keyword evidence="3" id="KW-0804">Transcription</keyword>
<dbReference type="AlphaFoldDB" id="A0A1H1GZ54"/>
<dbReference type="EMBL" id="FNKO01000002">
    <property type="protein sequence ID" value="SDR18373.1"/>
    <property type="molecule type" value="Genomic_DNA"/>
</dbReference>
<dbReference type="Pfam" id="PF00356">
    <property type="entry name" value="LacI"/>
    <property type="match status" value="1"/>
</dbReference>
<evidence type="ECO:0000256" key="2">
    <source>
        <dbReference type="ARBA" id="ARBA00023125"/>
    </source>
</evidence>
<dbReference type="CDD" id="cd01392">
    <property type="entry name" value="HTH_LacI"/>
    <property type="match status" value="1"/>
</dbReference>
<dbReference type="RefSeq" id="WP_092526715.1">
    <property type="nucleotide sequence ID" value="NZ_FNKO01000002.1"/>
</dbReference>
<dbReference type="Proteomes" id="UP000199301">
    <property type="component" value="Unassembled WGS sequence"/>
</dbReference>
<name>A0A1H1GZ54_9ACTN</name>
<feature type="domain" description="HTH lacI-type" evidence="5">
    <location>
        <begin position="2"/>
        <end position="56"/>
    </location>
</feature>
<keyword evidence="2" id="KW-0238">DNA-binding</keyword>
<dbReference type="Pfam" id="PF13377">
    <property type="entry name" value="Peripla_BP_3"/>
    <property type="match status" value="1"/>
</dbReference>
<dbReference type="PANTHER" id="PTHR30146">
    <property type="entry name" value="LACI-RELATED TRANSCRIPTIONAL REPRESSOR"/>
    <property type="match status" value="1"/>
</dbReference>
<dbReference type="InterPro" id="IPR010982">
    <property type="entry name" value="Lambda_DNA-bd_dom_sf"/>
</dbReference>
<evidence type="ECO:0000313" key="6">
    <source>
        <dbReference type="EMBL" id="SDR18373.1"/>
    </source>
</evidence>
<dbReference type="GO" id="GO:0000976">
    <property type="term" value="F:transcription cis-regulatory region binding"/>
    <property type="evidence" value="ECO:0007669"/>
    <property type="project" value="TreeGrafter"/>
</dbReference>
<evidence type="ECO:0000259" key="5">
    <source>
        <dbReference type="PROSITE" id="PS50932"/>
    </source>
</evidence>
<feature type="compositionally biased region" description="Basic and acidic residues" evidence="4">
    <location>
        <begin position="336"/>
        <end position="345"/>
    </location>
</feature>
<organism evidence="6 7">
    <name type="scientific">Actinopolyspora saharensis</name>
    <dbReference type="NCBI Taxonomy" id="995062"/>
    <lineage>
        <taxon>Bacteria</taxon>
        <taxon>Bacillati</taxon>
        <taxon>Actinomycetota</taxon>
        <taxon>Actinomycetes</taxon>
        <taxon>Actinopolysporales</taxon>
        <taxon>Actinopolysporaceae</taxon>
        <taxon>Actinopolyspora</taxon>
    </lineage>
</organism>
<dbReference type="InterPro" id="IPR028082">
    <property type="entry name" value="Peripla_BP_I"/>
</dbReference>
<dbReference type="SUPFAM" id="SSF53822">
    <property type="entry name" value="Periplasmic binding protein-like I"/>
    <property type="match status" value="1"/>
</dbReference>